<proteinExistence type="predicted"/>
<organism evidence="1">
    <name type="scientific">Arundo donax</name>
    <name type="common">Giant reed</name>
    <name type="synonym">Donax arundinaceus</name>
    <dbReference type="NCBI Taxonomy" id="35708"/>
    <lineage>
        <taxon>Eukaryota</taxon>
        <taxon>Viridiplantae</taxon>
        <taxon>Streptophyta</taxon>
        <taxon>Embryophyta</taxon>
        <taxon>Tracheophyta</taxon>
        <taxon>Spermatophyta</taxon>
        <taxon>Magnoliopsida</taxon>
        <taxon>Liliopsida</taxon>
        <taxon>Poales</taxon>
        <taxon>Poaceae</taxon>
        <taxon>PACMAD clade</taxon>
        <taxon>Arundinoideae</taxon>
        <taxon>Arundineae</taxon>
        <taxon>Arundo</taxon>
    </lineage>
</organism>
<dbReference type="AlphaFoldDB" id="A0A0A9B1I5"/>
<sequence>MESFLCGGSSSFKPPFIPSVFYGCRL</sequence>
<reference evidence="1" key="1">
    <citation type="submission" date="2014-09" db="EMBL/GenBank/DDBJ databases">
        <authorList>
            <person name="Magalhaes I.L.F."/>
            <person name="Oliveira U."/>
            <person name="Santos F.R."/>
            <person name="Vidigal T.H.D.A."/>
            <person name="Brescovit A.D."/>
            <person name="Santos A.J."/>
        </authorList>
    </citation>
    <scope>NUCLEOTIDE SEQUENCE</scope>
    <source>
        <tissue evidence="1">Shoot tissue taken approximately 20 cm above the soil surface</tissue>
    </source>
</reference>
<accession>A0A0A9B1I5</accession>
<protein>
    <submittedName>
        <fullName evidence="1">Uncharacterized protein</fullName>
    </submittedName>
</protein>
<dbReference type="EMBL" id="GBRH01242865">
    <property type="protein sequence ID" value="JAD55030.1"/>
    <property type="molecule type" value="Transcribed_RNA"/>
</dbReference>
<reference evidence="1" key="2">
    <citation type="journal article" date="2015" name="Data Brief">
        <title>Shoot transcriptome of the giant reed, Arundo donax.</title>
        <authorList>
            <person name="Barrero R.A."/>
            <person name="Guerrero F.D."/>
            <person name="Moolhuijzen P."/>
            <person name="Goolsby J.A."/>
            <person name="Tidwell J."/>
            <person name="Bellgard S.E."/>
            <person name="Bellgard M.I."/>
        </authorList>
    </citation>
    <scope>NUCLEOTIDE SEQUENCE</scope>
    <source>
        <tissue evidence="1">Shoot tissue taken approximately 20 cm above the soil surface</tissue>
    </source>
</reference>
<name>A0A0A9B1I5_ARUDO</name>
<evidence type="ECO:0000313" key="1">
    <source>
        <dbReference type="EMBL" id="JAD55030.1"/>
    </source>
</evidence>